<comment type="caution">
    <text evidence="3">The sequence shown here is derived from an EMBL/GenBank/DDBJ whole genome shotgun (WGS) entry which is preliminary data.</text>
</comment>
<feature type="compositionally biased region" description="Polar residues" evidence="2">
    <location>
        <begin position="159"/>
        <end position="176"/>
    </location>
</feature>
<feature type="region of interest" description="Disordered" evidence="2">
    <location>
        <begin position="1"/>
        <end position="28"/>
    </location>
</feature>
<evidence type="ECO:0000313" key="3">
    <source>
        <dbReference type="EMBL" id="CAI9921621.1"/>
    </source>
</evidence>
<proteinExistence type="predicted"/>
<dbReference type="EMBL" id="CAXDID020000391">
    <property type="protein sequence ID" value="CAL6086176.1"/>
    <property type="molecule type" value="Genomic_DNA"/>
</dbReference>
<feature type="coiled-coil region" evidence="1">
    <location>
        <begin position="339"/>
        <end position="527"/>
    </location>
</feature>
<keyword evidence="7" id="KW-1185">Reference proteome</keyword>
<name>A0AA86NMD7_9EUKA</name>
<evidence type="ECO:0000313" key="5">
    <source>
        <dbReference type="EMBL" id="CAL6044493.1"/>
    </source>
</evidence>
<feature type="compositionally biased region" description="Low complexity" evidence="2">
    <location>
        <begin position="186"/>
        <end position="198"/>
    </location>
</feature>
<organism evidence="3">
    <name type="scientific">Hexamita inflata</name>
    <dbReference type="NCBI Taxonomy" id="28002"/>
    <lineage>
        <taxon>Eukaryota</taxon>
        <taxon>Metamonada</taxon>
        <taxon>Diplomonadida</taxon>
        <taxon>Hexamitidae</taxon>
        <taxon>Hexamitinae</taxon>
        <taxon>Hexamita</taxon>
    </lineage>
</organism>
<evidence type="ECO:0000256" key="2">
    <source>
        <dbReference type="SAM" id="MobiDB-lite"/>
    </source>
</evidence>
<keyword evidence="1" id="KW-0175">Coiled coil</keyword>
<evidence type="ECO:0000313" key="7">
    <source>
        <dbReference type="Proteomes" id="UP001642409"/>
    </source>
</evidence>
<gene>
    <name evidence="4" type="ORF">HINF_LOCUS37880</name>
    <name evidence="5" type="ORF">HINF_LOCUS40586</name>
    <name evidence="6" type="ORF">HINF_LOCUS63037</name>
    <name evidence="3" type="ORF">HINF_LOCUS9266</name>
</gene>
<dbReference type="EMBL" id="CATOUU010000807">
    <property type="protein sequence ID" value="CAI9950235.1"/>
    <property type="molecule type" value="Genomic_DNA"/>
</dbReference>
<evidence type="ECO:0000313" key="4">
    <source>
        <dbReference type="EMBL" id="CAI9950235.1"/>
    </source>
</evidence>
<evidence type="ECO:0000313" key="6">
    <source>
        <dbReference type="EMBL" id="CAL6086176.1"/>
    </source>
</evidence>
<feature type="compositionally biased region" description="Basic and acidic residues" evidence="2">
    <location>
        <begin position="207"/>
        <end position="218"/>
    </location>
</feature>
<reference evidence="3" key="1">
    <citation type="submission" date="2023-06" db="EMBL/GenBank/DDBJ databases">
        <authorList>
            <person name="Kurt Z."/>
        </authorList>
    </citation>
    <scope>NUCLEOTIDE SEQUENCE</scope>
</reference>
<feature type="region of interest" description="Disordered" evidence="2">
    <location>
        <begin position="159"/>
        <end position="218"/>
    </location>
</feature>
<feature type="compositionally biased region" description="Polar residues" evidence="2">
    <location>
        <begin position="15"/>
        <end position="28"/>
    </location>
</feature>
<dbReference type="EMBL" id="CATOUU010000227">
    <property type="protein sequence ID" value="CAI9921621.1"/>
    <property type="molecule type" value="Genomic_DNA"/>
</dbReference>
<dbReference type="EMBL" id="CAXDID020000160">
    <property type="protein sequence ID" value="CAL6044493.1"/>
    <property type="molecule type" value="Genomic_DNA"/>
</dbReference>
<accession>A0AA86NMD7</accession>
<evidence type="ECO:0000256" key="1">
    <source>
        <dbReference type="SAM" id="Coils"/>
    </source>
</evidence>
<dbReference type="AlphaFoldDB" id="A0AA86NMD7"/>
<protein>
    <submittedName>
        <fullName evidence="3">Uncharacterized protein</fullName>
    </submittedName>
</protein>
<feature type="coiled-coil region" evidence="1">
    <location>
        <begin position="573"/>
        <end position="618"/>
    </location>
</feature>
<dbReference type="Proteomes" id="UP001642409">
    <property type="component" value="Unassembled WGS sequence"/>
</dbReference>
<reference evidence="5 7" key="2">
    <citation type="submission" date="2024-07" db="EMBL/GenBank/DDBJ databases">
        <authorList>
            <person name="Akdeniz Z."/>
        </authorList>
    </citation>
    <scope>NUCLEOTIDE SEQUENCE [LARGE SCALE GENOMIC DNA]</scope>
</reference>
<sequence>MRAQLQQGMQRRLQNKQAQNNVQTQNSDENDIITNLSSFEEHNSVIPYLESQRRAASLSPEILNSRIPIPEYEQAGNGSKFQKLDSELEQLQCIYNSYQSHRENSSAPDANLKGTEIPTTTSIITNLSSISNSNSLLSLDQKFDLKNRYITSVSESMSIQNQNPQFKNAVQSSQVSHHSDYQFKNQPQLQLQPQTTQQDTLKNIPPKPREQKPTKQQEKLIQELQAECERLQRQLKETEENTPRDQREQNLLIQKMKNEIILTRTSLEQQQNEFQKVQNELEQIIEEQNDQINQHKIIISEVNDIVTGQNKDFDFDNLKIQLEEKFKNTDNDCPKEFYMKKIKEACEDLIVVREQLKTKDTEIEKLKNKDTSEKQAQEIKQMKHQLEICQKELLQAQKENLTHQVINKSKVNNQAPTNNNQYNSLKDEIIAKNQKIEKLNNELNELRTIAMSKQPGVDQSAFLMQQIKQLQEMNQLDKQKLIQQDEEFNRRYKSLSESDEQRIQSMRESYDAQIFKLKQKIQDLEDTESQWADEKKLLMTRFEKLKTQYEAEKFSELTKRLQNLEEIPQSKYINQAVERAILAETKLEEERKKFNKICEENAYKLQEYQNEIQQLLDDLACLM</sequence>